<name>A0A2G5EMT0_AQUCA</name>
<evidence type="ECO:0008006" key="6">
    <source>
        <dbReference type="Google" id="ProtNLM"/>
    </source>
</evidence>
<dbReference type="STRING" id="218851.A0A2G5EMT0"/>
<dbReference type="AlphaFoldDB" id="A0A2G5EMT0"/>
<dbReference type="CDD" id="cd07987">
    <property type="entry name" value="LPLAT_MGAT-like"/>
    <property type="match status" value="1"/>
</dbReference>
<keyword evidence="3" id="KW-0012">Acyltransferase</keyword>
<dbReference type="PANTHER" id="PTHR22753">
    <property type="entry name" value="TRANSMEMBRANE PROTEIN 68"/>
    <property type="match status" value="1"/>
</dbReference>
<sequence>MASSTVMNLLYSPYIPVFIEPKFRVPSRRRIRVSSSASFGTNGDIRVRESVIEFGIDGGNGKWGSKLKKKEVPKQLEVLWDDGYGSVTVKDYFEGAKDMIHNDGGPPRWFCPVDCGRPLNGSPLLLYLPGIDGVGLGLCLHHKSLGRVFEVRCLHIPVYDRTPFGELVRLVEHTVRVEHTLYPDRPIYLVGDSFGGCLALVVAARNPSIDLVLILVNPATSFAKSQFQLLFPLLEVVPDEFHVAISYLLSFVMADPIRMAMVNIDKGLPLPKILEQLSANLNYLLPRILDLADIVPKETLLWKLKMLKLAASSANFRLHFVKAEVLVLCSGKDNMLPSSFEAQCLGKSLQNCEVRYFRDNGHALLLEDGMHLLSVIKGTGKYRSSRRHDHISDYIPPSLTELKVQQEQGFGLRLATSPVMFSTLENGNIVRGLAGVPNEGPILFVGNHMLLGLELTSLVEEFGRVKKIMIRGMAHPVLFTVDSRFSLDNNSTIDKVRQFGSVPVTPRNLFRLLSSDSFTLLYPGGVREALHRKGEEYKLFWPDQPEFVRMAAQFGATIVPFGVVGEDDVAQYVLDYNDQMKIPIVKDFIKLMNHYATRVRGDEEGEVSEQDIYMPGIIPKIPGRFYYLFGKPIETKGQKALLTDKERANELYAHIKSDVEKILSYLKEKREEDLYRGILERTLYRAFSAPTCDVPTFEP</sequence>
<dbReference type="InterPro" id="IPR007130">
    <property type="entry name" value="DAGAT"/>
</dbReference>
<dbReference type="OrthoDB" id="44277at2759"/>
<dbReference type="EMBL" id="KZ305023">
    <property type="protein sequence ID" value="PIA57054.1"/>
    <property type="molecule type" value="Genomic_DNA"/>
</dbReference>
<gene>
    <name evidence="4" type="ORF">AQUCO_00600053v1</name>
</gene>
<comment type="similarity">
    <text evidence="1">Belongs to the diacylglycerol acyltransferase family.</text>
</comment>
<dbReference type="Gene3D" id="3.40.50.1820">
    <property type="entry name" value="alpha/beta hydrolase"/>
    <property type="match status" value="1"/>
</dbReference>
<reference evidence="4 5" key="1">
    <citation type="submission" date="2017-09" db="EMBL/GenBank/DDBJ databases">
        <title>WGS assembly of Aquilegia coerulea Goldsmith.</title>
        <authorList>
            <person name="Hodges S."/>
            <person name="Kramer E."/>
            <person name="Nordborg M."/>
            <person name="Tomkins J."/>
            <person name="Borevitz J."/>
            <person name="Derieg N."/>
            <person name="Yan J."/>
            <person name="Mihaltcheva S."/>
            <person name="Hayes R.D."/>
            <person name="Rokhsar D."/>
        </authorList>
    </citation>
    <scope>NUCLEOTIDE SEQUENCE [LARGE SCALE GENOMIC DNA]</scope>
    <source>
        <strain evidence="5">cv. Goldsmith</strain>
    </source>
</reference>
<evidence type="ECO:0000256" key="3">
    <source>
        <dbReference type="ARBA" id="ARBA00023315"/>
    </source>
</evidence>
<dbReference type="SUPFAM" id="SSF53474">
    <property type="entry name" value="alpha/beta-Hydrolases"/>
    <property type="match status" value="1"/>
</dbReference>
<dbReference type="InterPro" id="IPR029058">
    <property type="entry name" value="AB_hydrolase_fold"/>
</dbReference>
<evidence type="ECO:0000256" key="2">
    <source>
        <dbReference type="ARBA" id="ARBA00022679"/>
    </source>
</evidence>
<dbReference type="GO" id="GO:0004144">
    <property type="term" value="F:diacylglycerol O-acyltransferase activity"/>
    <property type="evidence" value="ECO:0007669"/>
    <property type="project" value="UniProtKB-ARBA"/>
</dbReference>
<accession>A0A2G5EMT0</accession>
<proteinExistence type="inferred from homology"/>
<dbReference type="PANTHER" id="PTHR22753:SF14">
    <property type="entry name" value="MONOACYLGLYCEROL_DIACYLGLYCEROL O-ACYLTRANSFERASE"/>
    <property type="match status" value="1"/>
</dbReference>
<dbReference type="Proteomes" id="UP000230069">
    <property type="component" value="Unassembled WGS sequence"/>
</dbReference>
<dbReference type="GO" id="GO:0016020">
    <property type="term" value="C:membrane"/>
    <property type="evidence" value="ECO:0007669"/>
    <property type="project" value="TreeGrafter"/>
</dbReference>
<evidence type="ECO:0000256" key="1">
    <source>
        <dbReference type="ARBA" id="ARBA00005420"/>
    </source>
</evidence>
<dbReference type="Pfam" id="PF03982">
    <property type="entry name" value="DAGAT"/>
    <property type="match status" value="1"/>
</dbReference>
<organism evidence="4 5">
    <name type="scientific">Aquilegia coerulea</name>
    <name type="common">Rocky mountain columbine</name>
    <dbReference type="NCBI Taxonomy" id="218851"/>
    <lineage>
        <taxon>Eukaryota</taxon>
        <taxon>Viridiplantae</taxon>
        <taxon>Streptophyta</taxon>
        <taxon>Embryophyta</taxon>
        <taxon>Tracheophyta</taxon>
        <taxon>Spermatophyta</taxon>
        <taxon>Magnoliopsida</taxon>
        <taxon>Ranunculales</taxon>
        <taxon>Ranunculaceae</taxon>
        <taxon>Thalictroideae</taxon>
        <taxon>Aquilegia</taxon>
    </lineage>
</organism>
<evidence type="ECO:0000313" key="5">
    <source>
        <dbReference type="Proteomes" id="UP000230069"/>
    </source>
</evidence>
<keyword evidence="2" id="KW-0808">Transferase</keyword>
<evidence type="ECO:0000313" key="4">
    <source>
        <dbReference type="EMBL" id="PIA57054.1"/>
    </source>
</evidence>
<dbReference type="FunCoup" id="A0A2G5EMT0">
    <property type="interactions" value="85"/>
</dbReference>
<dbReference type="GO" id="GO:0019432">
    <property type="term" value="P:triglyceride biosynthetic process"/>
    <property type="evidence" value="ECO:0007669"/>
    <property type="project" value="UniProtKB-ARBA"/>
</dbReference>
<protein>
    <recommendedName>
        <fullName evidence="6">Serine aminopeptidase S33 domain-containing protein</fullName>
    </recommendedName>
</protein>
<keyword evidence="5" id="KW-1185">Reference proteome</keyword>
<dbReference type="InParanoid" id="A0A2G5EMT0"/>